<dbReference type="EMBL" id="CAFBOF010000074">
    <property type="protein sequence ID" value="CAB4990357.1"/>
    <property type="molecule type" value="Genomic_DNA"/>
</dbReference>
<dbReference type="EMBL" id="CAFBMM010000114">
    <property type="protein sequence ID" value="CAB4917738.1"/>
    <property type="molecule type" value="Genomic_DNA"/>
</dbReference>
<dbReference type="Pfam" id="PF20789">
    <property type="entry name" value="4HBT_3C"/>
    <property type="match status" value="1"/>
</dbReference>
<dbReference type="InterPro" id="IPR042171">
    <property type="entry name" value="Acyl-CoA_hotdog"/>
</dbReference>
<feature type="domain" description="Acyl-CoA thioesterase-like N-terminal HotDog" evidence="1">
    <location>
        <begin position="29"/>
        <end position="109"/>
    </location>
</feature>
<name>A0A6J7NAV9_9ZZZZ</name>
<organism evidence="5">
    <name type="scientific">freshwater metagenome</name>
    <dbReference type="NCBI Taxonomy" id="449393"/>
    <lineage>
        <taxon>unclassified sequences</taxon>
        <taxon>metagenomes</taxon>
        <taxon>ecological metagenomes</taxon>
    </lineage>
</organism>
<dbReference type="InterPro" id="IPR049449">
    <property type="entry name" value="TesB_ACOT8-like_N"/>
</dbReference>
<evidence type="ECO:0000313" key="3">
    <source>
        <dbReference type="EMBL" id="CAB4733022.1"/>
    </source>
</evidence>
<evidence type="ECO:0000313" key="4">
    <source>
        <dbReference type="EMBL" id="CAB4917738.1"/>
    </source>
</evidence>
<accession>A0A6J7NAV9</accession>
<evidence type="ECO:0000313" key="5">
    <source>
        <dbReference type="EMBL" id="CAB4990357.1"/>
    </source>
</evidence>
<gene>
    <name evidence="3" type="ORF">UFOPK2683_01400</name>
    <name evidence="4" type="ORF">UFOPK3605_01501</name>
    <name evidence="5" type="ORF">UFOPK3897_01696</name>
    <name evidence="6" type="ORF">UFOPK4121_01744</name>
</gene>
<dbReference type="EMBL" id="CAFBPQ010000115">
    <property type="protein sequence ID" value="CAB5034586.1"/>
    <property type="molecule type" value="Genomic_DNA"/>
</dbReference>
<dbReference type="InterPro" id="IPR029069">
    <property type="entry name" value="HotDog_dom_sf"/>
</dbReference>
<sequence length="274" mass="29378">MTVSEYEAVFLPAGTRDGAQLWTPTDLARGPWSPDAMHGGAPAALLARAVEGHDPGPAHFVVRLTIDLLRPVPLVPVSIHARTTRPGRKVQWVEATMVADGVEVARAHGLRLRTDPDLELPLPDLAAPSVVPWSESKPFAIRFEGKDNRVSTDGFWDVVETRVARGSWVDPGSSTVWFRLKLPICAGETPSPLQRAAAAADFGNGVSSELPRGEFLFINADLSIHLYRHPVGEWVAVDGISSLNPAGIGVAACTLHDETGPFGRSLQSLLVGNL</sequence>
<dbReference type="AlphaFoldDB" id="A0A6J7NAV9"/>
<dbReference type="Pfam" id="PF13622">
    <property type="entry name" value="4HBT_3"/>
    <property type="match status" value="1"/>
</dbReference>
<protein>
    <submittedName>
        <fullName evidence="5">Unannotated protein</fullName>
    </submittedName>
</protein>
<dbReference type="EMBL" id="CAEZYK010000104">
    <property type="protein sequence ID" value="CAB4733022.1"/>
    <property type="molecule type" value="Genomic_DNA"/>
</dbReference>
<proteinExistence type="predicted"/>
<feature type="domain" description="Acyl-CoA thioesterase-like C-terminal" evidence="2">
    <location>
        <begin position="153"/>
        <end position="271"/>
    </location>
</feature>
<evidence type="ECO:0000259" key="2">
    <source>
        <dbReference type="Pfam" id="PF20789"/>
    </source>
</evidence>
<dbReference type="CDD" id="cd03443">
    <property type="entry name" value="PaaI_thioesterase"/>
    <property type="match status" value="1"/>
</dbReference>
<dbReference type="InterPro" id="IPR049450">
    <property type="entry name" value="ACOT8-like_C"/>
</dbReference>
<dbReference type="Gene3D" id="2.40.160.210">
    <property type="entry name" value="Acyl-CoA thioesterase, double hotdog domain"/>
    <property type="match status" value="1"/>
</dbReference>
<evidence type="ECO:0000259" key="1">
    <source>
        <dbReference type="Pfam" id="PF13622"/>
    </source>
</evidence>
<dbReference type="SUPFAM" id="SSF54637">
    <property type="entry name" value="Thioesterase/thiol ester dehydrase-isomerase"/>
    <property type="match status" value="1"/>
</dbReference>
<reference evidence="5" key="1">
    <citation type="submission" date="2020-05" db="EMBL/GenBank/DDBJ databases">
        <authorList>
            <person name="Chiriac C."/>
            <person name="Salcher M."/>
            <person name="Ghai R."/>
            <person name="Kavagutti S V."/>
        </authorList>
    </citation>
    <scope>NUCLEOTIDE SEQUENCE</scope>
</reference>
<evidence type="ECO:0000313" key="6">
    <source>
        <dbReference type="EMBL" id="CAB5034586.1"/>
    </source>
</evidence>